<dbReference type="EMBL" id="BGZK01000204">
    <property type="protein sequence ID" value="GBP28248.1"/>
    <property type="molecule type" value="Genomic_DNA"/>
</dbReference>
<dbReference type="STRING" id="151549.A0A4C1UP81"/>
<feature type="compositionally biased region" description="Basic and acidic residues" evidence="1">
    <location>
        <begin position="136"/>
        <end position="160"/>
    </location>
</feature>
<proteinExistence type="predicted"/>
<dbReference type="AlphaFoldDB" id="A0A4C1UP81"/>
<feature type="compositionally biased region" description="Polar residues" evidence="1">
    <location>
        <begin position="45"/>
        <end position="90"/>
    </location>
</feature>
<protein>
    <submittedName>
        <fullName evidence="3">Trans-Golgi network integral membrane protein 2</fullName>
    </submittedName>
</protein>
<dbReference type="Pfam" id="PF17818">
    <property type="entry name" value="KCT2"/>
    <property type="match status" value="1"/>
</dbReference>
<gene>
    <name evidence="3" type="primary">TGOLN2</name>
    <name evidence="3" type="ORF">EVAR_19097_1</name>
</gene>
<reference evidence="3 4" key="1">
    <citation type="journal article" date="2019" name="Commun. Biol.">
        <title>The bagworm genome reveals a unique fibroin gene that provides high tensile strength.</title>
        <authorList>
            <person name="Kono N."/>
            <person name="Nakamura H."/>
            <person name="Ohtoshi R."/>
            <person name="Tomita M."/>
            <person name="Numata K."/>
            <person name="Arakawa K."/>
        </authorList>
    </citation>
    <scope>NUCLEOTIDE SEQUENCE [LARGE SCALE GENOMIC DNA]</scope>
</reference>
<dbReference type="Proteomes" id="UP000299102">
    <property type="component" value="Unassembled WGS sequence"/>
</dbReference>
<comment type="caution">
    <text evidence="3">The sequence shown here is derived from an EMBL/GenBank/DDBJ whole genome shotgun (WGS) entry which is preliminary data.</text>
</comment>
<sequence>MPNKAQGQTDDSTSQLSKPSRQEIVSSQQSETDNADIQKTDKVQSDQMGVSHNSKQVVHSETDLALQQGQSSAEISDAGNQHSTSANTVNPIEEQNHNTPSVKSETDETEVVEGADQDSERDASTFQDTEMGDGINSDRKPDIGKKFQDLPNETDLKDINNGRTQDSIIDDEDDHFFTLFLIGVIFVILLYVLYHNKNKVSKMVMGLIVEGRAGRRRNSRGHAYRRLDTLEQAVSASHPTPPTKIIY</sequence>
<feature type="compositionally biased region" description="Acidic residues" evidence="1">
    <location>
        <begin position="107"/>
        <end position="117"/>
    </location>
</feature>
<accession>A0A4C1UP81</accession>
<evidence type="ECO:0000313" key="4">
    <source>
        <dbReference type="Proteomes" id="UP000299102"/>
    </source>
</evidence>
<keyword evidence="2" id="KW-0472">Membrane</keyword>
<feature type="region of interest" description="Disordered" evidence="1">
    <location>
        <begin position="1"/>
        <end position="162"/>
    </location>
</feature>
<evidence type="ECO:0000256" key="1">
    <source>
        <dbReference type="SAM" id="MobiDB-lite"/>
    </source>
</evidence>
<dbReference type="PANTHER" id="PTHR16502:SF0">
    <property type="entry name" value="KERATINOCYTE-ASSOCIATED TRANSMEMBRANE PROTEIN 2"/>
    <property type="match status" value="1"/>
</dbReference>
<dbReference type="OrthoDB" id="5846619at2759"/>
<evidence type="ECO:0000313" key="3">
    <source>
        <dbReference type="EMBL" id="GBP28248.1"/>
    </source>
</evidence>
<dbReference type="PANTHER" id="PTHR16502">
    <property type="entry name" value="KERATINOCYTE-ASSOCIATED TRANSMEMBRANE PROTEIN 2"/>
    <property type="match status" value="1"/>
</dbReference>
<organism evidence="3 4">
    <name type="scientific">Eumeta variegata</name>
    <name type="common">Bagworm moth</name>
    <name type="synonym">Eumeta japonica</name>
    <dbReference type="NCBI Taxonomy" id="151549"/>
    <lineage>
        <taxon>Eukaryota</taxon>
        <taxon>Metazoa</taxon>
        <taxon>Ecdysozoa</taxon>
        <taxon>Arthropoda</taxon>
        <taxon>Hexapoda</taxon>
        <taxon>Insecta</taxon>
        <taxon>Pterygota</taxon>
        <taxon>Neoptera</taxon>
        <taxon>Endopterygota</taxon>
        <taxon>Lepidoptera</taxon>
        <taxon>Glossata</taxon>
        <taxon>Ditrysia</taxon>
        <taxon>Tineoidea</taxon>
        <taxon>Psychidae</taxon>
        <taxon>Oiketicinae</taxon>
        <taxon>Eumeta</taxon>
    </lineage>
</organism>
<name>A0A4C1UP81_EUMVA</name>
<feature type="transmembrane region" description="Helical" evidence="2">
    <location>
        <begin position="176"/>
        <end position="194"/>
    </location>
</feature>
<dbReference type="InterPro" id="IPR037645">
    <property type="entry name" value="KCT2"/>
</dbReference>
<evidence type="ECO:0000256" key="2">
    <source>
        <dbReference type="SAM" id="Phobius"/>
    </source>
</evidence>
<keyword evidence="2" id="KW-0812">Transmembrane</keyword>
<feature type="compositionally biased region" description="Polar residues" evidence="1">
    <location>
        <begin position="1"/>
        <end position="35"/>
    </location>
</feature>
<keyword evidence="4" id="KW-1185">Reference proteome</keyword>
<keyword evidence="2" id="KW-1133">Transmembrane helix</keyword>